<feature type="transmembrane region" description="Helical" evidence="1">
    <location>
        <begin position="349"/>
        <end position="370"/>
    </location>
</feature>
<evidence type="ECO:0000256" key="1">
    <source>
        <dbReference type="SAM" id="Phobius"/>
    </source>
</evidence>
<keyword evidence="1" id="KW-1133">Transmembrane helix</keyword>
<feature type="domain" description="Acyltransferase 3" evidence="2">
    <location>
        <begin position="27"/>
        <end position="425"/>
    </location>
</feature>
<feature type="transmembrane region" description="Helical" evidence="1">
    <location>
        <begin position="410"/>
        <end position="430"/>
    </location>
</feature>
<dbReference type="PANTHER" id="PTHR23028:SF134">
    <property type="entry name" value="PUTATIVE (AFU_ORTHOLOGUE AFUA_4G08520)-RELATED"/>
    <property type="match status" value="1"/>
</dbReference>
<name>A0A8H3IHV1_9LECA</name>
<dbReference type="Proteomes" id="UP000664169">
    <property type="component" value="Unassembled WGS sequence"/>
</dbReference>
<evidence type="ECO:0000313" key="3">
    <source>
        <dbReference type="EMBL" id="CAF9914229.1"/>
    </source>
</evidence>
<accession>A0A8H3IHV1</accession>
<evidence type="ECO:0000259" key="2">
    <source>
        <dbReference type="Pfam" id="PF01757"/>
    </source>
</evidence>
<feature type="transmembrane region" description="Helical" evidence="1">
    <location>
        <begin position="318"/>
        <end position="337"/>
    </location>
</feature>
<organism evidence="3 4">
    <name type="scientific">Gomphillus americanus</name>
    <dbReference type="NCBI Taxonomy" id="1940652"/>
    <lineage>
        <taxon>Eukaryota</taxon>
        <taxon>Fungi</taxon>
        <taxon>Dikarya</taxon>
        <taxon>Ascomycota</taxon>
        <taxon>Pezizomycotina</taxon>
        <taxon>Lecanoromycetes</taxon>
        <taxon>OSLEUM clade</taxon>
        <taxon>Ostropomycetidae</taxon>
        <taxon>Ostropales</taxon>
        <taxon>Graphidaceae</taxon>
        <taxon>Gomphilloideae</taxon>
        <taxon>Gomphillus</taxon>
    </lineage>
</organism>
<dbReference type="InterPro" id="IPR050879">
    <property type="entry name" value="Acyltransferase_3"/>
</dbReference>
<dbReference type="EMBL" id="CAJPDQ010000009">
    <property type="protein sequence ID" value="CAF9914229.1"/>
    <property type="molecule type" value="Genomic_DNA"/>
</dbReference>
<protein>
    <recommendedName>
        <fullName evidence="2">Acyltransferase 3 domain-containing protein</fullName>
    </recommendedName>
</protein>
<dbReference type="PANTHER" id="PTHR23028">
    <property type="entry name" value="ACETYLTRANSFERASE"/>
    <property type="match status" value="1"/>
</dbReference>
<gene>
    <name evidence="3" type="ORF">GOMPHAMPRED_008107</name>
</gene>
<evidence type="ECO:0000313" key="4">
    <source>
        <dbReference type="Proteomes" id="UP000664169"/>
    </source>
</evidence>
<keyword evidence="1" id="KW-0472">Membrane</keyword>
<keyword evidence="4" id="KW-1185">Reference proteome</keyword>
<reference evidence="3" key="1">
    <citation type="submission" date="2021-03" db="EMBL/GenBank/DDBJ databases">
        <authorList>
            <person name="Tagirdzhanova G."/>
        </authorList>
    </citation>
    <scope>NUCLEOTIDE SEQUENCE</scope>
</reference>
<feature type="transmembrane region" description="Helical" evidence="1">
    <location>
        <begin position="223"/>
        <end position="250"/>
    </location>
</feature>
<keyword evidence="1" id="KW-0812">Transmembrane</keyword>
<dbReference type="Pfam" id="PF01757">
    <property type="entry name" value="Acyl_transf_3"/>
    <property type="match status" value="1"/>
</dbReference>
<dbReference type="GO" id="GO:0016747">
    <property type="term" value="F:acyltransferase activity, transferring groups other than amino-acyl groups"/>
    <property type="evidence" value="ECO:0007669"/>
    <property type="project" value="InterPro"/>
</dbReference>
<feature type="transmembrane region" description="Helical" evidence="1">
    <location>
        <begin position="70"/>
        <end position="95"/>
    </location>
</feature>
<proteinExistence type="predicted"/>
<feature type="transmembrane region" description="Helical" evidence="1">
    <location>
        <begin position="31"/>
        <end position="50"/>
    </location>
</feature>
<dbReference type="AlphaFoldDB" id="A0A8H3IHV1"/>
<dbReference type="InterPro" id="IPR002656">
    <property type="entry name" value="Acyl_transf_3_dom"/>
</dbReference>
<dbReference type="OrthoDB" id="5819582at2759"/>
<comment type="caution">
    <text evidence="3">The sequence shown here is derived from an EMBL/GenBank/DDBJ whole genome shotgun (WGS) entry which is preliminary data.</text>
</comment>
<sequence>MGVYDEQFIKPAKTSRDPWNNDRSTSFLDGLRGLAAFIVLVYHFNVGWYGEEILHGYGDNGHRSFTLLPFVRIFYSGGPAAVAIFFVLSGFVLTISPLRQIRDRKPSKQIYQSLLSSVVRRPIRLYLPCLLFVLTTATLRHTPLIPQTPWPVLQGDVFLEVITAISKFTTFFYPLRQHNVMIPFEYGVHYWTIPIELKGSMLVFTLVALSAKGASPKWELLRLLFMGILFHQMGQWAMSLFMFGMCLAICEANHFSLTDLSFIDAKFGKYHSELNWTILLLGGWLCSQVDRDINWSLATPGWYLLTRLTPTVYVDDEYFRFWNGYGAALIVYAVLRIKMIQDFFKLRVLTWLGKISFVLYLSHTVVFSIVGEVCKRLVGQATFFIPGELGTYWYDNKLYMPDVGPMGLNLRWFGSFALCTSCCLVFAHFGTRIYDHTGVRAARWLSRSLALDKPVAAPLPSYR</sequence>